<dbReference type="InterPro" id="IPR021834">
    <property type="entry name" value="DUF3426"/>
</dbReference>
<keyword evidence="4" id="KW-1185">Reference proteome</keyword>
<feature type="compositionally biased region" description="Basic and acidic residues" evidence="1">
    <location>
        <begin position="64"/>
        <end position="73"/>
    </location>
</feature>
<feature type="region of interest" description="Disordered" evidence="1">
    <location>
        <begin position="64"/>
        <end position="104"/>
    </location>
</feature>
<accession>A0A2Z6DX32</accession>
<evidence type="ECO:0008006" key="5">
    <source>
        <dbReference type="Google" id="ProtNLM"/>
    </source>
</evidence>
<dbReference type="KEGG" id="htl:HPTL_0739"/>
<keyword evidence="2" id="KW-1133">Transmembrane helix</keyword>
<dbReference type="Proteomes" id="UP000262004">
    <property type="component" value="Chromosome"/>
</dbReference>
<name>A0A2Z6DX32_HYDTE</name>
<dbReference type="EMBL" id="AP018558">
    <property type="protein sequence ID" value="BBD77007.1"/>
    <property type="molecule type" value="Genomic_DNA"/>
</dbReference>
<sequence length="286" mass="31046">MTTADDRCLRDEPFSGKRIVRCPHCGATFATSDRVLAKAQGWALCGECFEPFNALRATVSELPPEERALKPSDEPAPPPAAPNETENRVEPSPSPFEHADAESLSPSAVTAAYRNPAALDRDPPTPPAARNPLAHAIALLLALLLFLTALGQAAWVAHPTLIRIFPELYPIGETICQALGCTLTPPADSERIQIDDARLIKEADPARYTLELTMTNRADYPMPWPHLALTLTDGLGRALVRKNLLPADWGAPQTTPFAPHRRIAVTLSLQIVESGIVGFEVVPFYP</sequence>
<dbReference type="Pfam" id="PF11906">
    <property type="entry name" value="DUF3426"/>
    <property type="match status" value="1"/>
</dbReference>
<evidence type="ECO:0000313" key="4">
    <source>
        <dbReference type="Proteomes" id="UP000262004"/>
    </source>
</evidence>
<evidence type="ECO:0000256" key="2">
    <source>
        <dbReference type="SAM" id="Phobius"/>
    </source>
</evidence>
<organism evidence="3 4">
    <name type="scientific">Hydrogenophilus thermoluteolus</name>
    <name type="common">Pseudomonas hydrogenothermophila</name>
    <dbReference type="NCBI Taxonomy" id="297"/>
    <lineage>
        <taxon>Bacteria</taxon>
        <taxon>Pseudomonadati</taxon>
        <taxon>Pseudomonadota</taxon>
        <taxon>Hydrogenophilia</taxon>
        <taxon>Hydrogenophilales</taxon>
        <taxon>Hydrogenophilaceae</taxon>
        <taxon>Hydrogenophilus</taxon>
    </lineage>
</organism>
<proteinExistence type="predicted"/>
<gene>
    <name evidence="3" type="ORF">HPTL_0739</name>
</gene>
<dbReference type="RefSeq" id="WP_170141262.1">
    <property type="nucleotide sequence ID" value="NZ_AP018558.1"/>
</dbReference>
<evidence type="ECO:0000313" key="3">
    <source>
        <dbReference type="EMBL" id="BBD77007.1"/>
    </source>
</evidence>
<feature type="transmembrane region" description="Helical" evidence="2">
    <location>
        <begin position="133"/>
        <end position="157"/>
    </location>
</feature>
<reference evidence="3 4" key="1">
    <citation type="submission" date="2018-04" db="EMBL/GenBank/DDBJ databases">
        <title>Complete genome sequence of Hydrogenophilus thermoluteolus TH-1.</title>
        <authorList>
            <person name="Arai H."/>
        </authorList>
    </citation>
    <scope>NUCLEOTIDE SEQUENCE [LARGE SCALE GENOMIC DNA]</scope>
    <source>
        <strain evidence="3 4">TH-1</strain>
    </source>
</reference>
<evidence type="ECO:0000256" key="1">
    <source>
        <dbReference type="SAM" id="MobiDB-lite"/>
    </source>
</evidence>
<keyword evidence="2" id="KW-0472">Membrane</keyword>
<protein>
    <recommendedName>
        <fullName evidence="5">Zinc finger/thioredoxin putative domain-containing protein</fullName>
    </recommendedName>
</protein>
<dbReference type="AlphaFoldDB" id="A0A2Z6DX32"/>
<keyword evidence="2" id="KW-0812">Transmembrane</keyword>